<proteinExistence type="predicted"/>
<sequence>MTFPLPLRASLAAATAAALLLIGATGTAEARNTFLMQPLSEVFNMPDARQRLDPSIRLYFADQQHPQIQTRRGGYYSSNKVRAAFRSDAESCRAAALESLLALQERARQVGANAVVDIVSYYEQRANPNNDRYECHAGNVVTEVAFRGDMVTLDQ</sequence>
<feature type="signal peptide" evidence="1">
    <location>
        <begin position="1"/>
        <end position="30"/>
    </location>
</feature>
<dbReference type="EMBL" id="JBHLVX010000005">
    <property type="protein sequence ID" value="MFC0266712.1"/>
    <property type="molecule type" value="Genomic_DNA"/>
</dbReference>
<evidence type="ECO:0000256" key="1">
    <source>
        <dbReference type="SAM" id="SignalP"/>
    </source>
</evidence>
<keyword evidence="1" id="KW-0732">Signal</keyword>
<evidence type="ECO:0000313" key="3">
    <source>
        <dbReference type="Proteomes" id="UP001589814"/>
    </source>
</evidence>
<keyword evidence="3" id="KW-1185">Reference proteome</keyword>
<protein>
    <submittedName>
        <fullName evidence="2">Excinuclease ATPase subunit</fullName>
    </submittedName>
</protein>
<gene>
    <name evidence="2" type="ORF">ACFFHW_01655</name>
</gene>
<name>A0ABV6G112_9GAMM</name>
<comment type="caution">
    <text evidence="2">The sequence shown here is derived from an EMBL/GenBank/DDBJ whole genome shotgun (WGS) entry which is preliminary data.</text>
</comment>
<dbReference type="RefSeq" id="WP_019952138.1">
    <property type="nucleotide sequence ID" value="NZ_JBHLVX010000005.1"/>
</dbReference>
<accession>A0ABV6G112</accession>
<feature type="chain" id="PRO_5046476582" evidence="1">
    <location>
        <begin position="31"/>
        <end position="155"/>
    </location>
</feature>
<organism evidence="2 3">
    <name type="scientific">Kushneria aurantia</name>
    <dbReference type="NCBI Taxonomy" id="504092"/>
    <lineage>
        <taxon>Bacteria</taxon>
        <taxon>Pseudomonadati</taxon>
        <taxon>Pseudomonadota</taxon>
        <taxon>Gammaproteobacteria</taxon>
        <taxon>Oceanospirillales</taxon>
        <taxon>Halomonadaceae</taxon>
        <taxon>Kushneria</taxon>
    </lineage>
</organism>
<reference evidence="2 3" key="1">
    <citation type="submission" date="2024-09" db="EMBL/GenBank/DDBJ databases">
        <authorList>
            <person name="Sun Q."/>
            <person name="Mori K."/>
        </authorList>
    </citation>
    <scope>NUCLEOTIDE SEQUENCE [LARGE SCALE GENOMIC DNA]</scope>
    <source>
        <strain evidence="2 3">CCM 7415</strain>
    </source>
</reference>
<evidence type="ECO:0000313" key="2">
    <source>
        <dbReference type="EMBL" id="MFC0266712.1"/>
    </source>
</evidence>
<dbReference type="Proteomes" id="UP001589814">
    <property type="component" value="Unassembled WGS sequence"/>
</dbReference>